<dbReference type="GeneID" id="63706360"/>
<comment type="caution">
    <text evidence="3">The sequence shown here is derived from an EMBL/GenBank/DDBJ whole genome shotgun (WGS) entry which is preliminary data.</text>
</comment>
<organism evidence="3 4">
    <name type="scientific">Penicillium patulum</name>
    <name type="common">Penicillium griseofulvum</name>
    <dbReference type="NCBI Taxonomy" id="5078"/>
    <lineage>
        <taxon>Eukaryota</taxon>
        <taxon>Fungi</taxon>
        <taxon>Dikarya</taxon>
        <taxon>Ascomycota</taxon>
        <taxon>Pezizomycotina</taxon>
        <taxon>Eurotiomycetes</taxon>
        <taxon>Eurotiomycetidae</taxon>
        <taxon>Eurotiales</taxon>
        <taxon>Aspergillaceae</taxon>
        <taxon>Penicillium</taxon>
    </lineage>
</organism>
<keyword evidence="4" id="KW-1185">Reference proteome</keyword>
<dbReference type="PANTHER" id="PTHR10683:SF34">
    <property type="entry name" value="TRANSALDOLASE"/>
    <property type="match status" value="1"/>
</dbReference>
<keyword evidence="1" id="KW-0704">Schiff base</keyword>
<dbReference type="Proteomes" id="UP000070168">
    <property type="component" value="Unassembled WGS sequence"/>
</dbReference>
<dbReference type="GO" id="GO:0005975">
    <property type="term" value="P:carbohydrate metabolic process"/>
    <property type="evidence" value="ECO:0007669"/>
    <property type="project" value="InterPro"/>
</dbReference>
<dbReference type="EC" id="2.2.1.2" evidence="2"/>
<dbReference type="GO" id="GO:0009052">
    <property type="term" value="P:pentose-phosphate shunt, non-oxidative branch"/>
    <property type="evidence" value="ECO:0007669"/>
    <property type="project" value="TreeGrafter"/>
</dbReference>
<comment type="catalytic activity">
    <reaction evidence="2">
        <text>D-sedoheptulose 7-phosphate + D-glyceraldehyde 3-phosphate = D-erythrose 4-phosphate + beta-D-fructose 6-phosphate</text>
        <dbReference type="Rhea" id="RHEA:17053"/>
        <dbReference type="ChEBI" id="CHEBI:16897"/>
        <dbReference type="ChEBI" id="CHEBI:57483"/>
        <dbReference type="ChEBI" id="CHEBI:57634"/>
        <dbReference type="ChEBI" id="CHEBI:59776"/>
        <dbReference type="EC" id="2.2.1.2"/>
    </reaction>
</comment>
<comment type="pathway">
    <text evidence="2">Carbohydrate degradation; pentose phosphate pathway; D-glyceraldehyde 3-phosphate and beta-D-fructose 6-phosphate from D-ribose 5-phosphate and D-xylulose 5-phosphate (non-oxidative stage): step 2/3.</text>
</comment>
<evidence type="ECO:0000256" key="1">
    <source>
        <dbReference type="ARBA" id="ARBA00023270"/>
    </source>
</evidence>
<dbReference type="OMA" id="FEVMAIR"/>
<comment type="function">
    <text evidence="2">Catalyzes the rate-limiting step of the non-oxidative phase in the pentose phosphate pathway. Catalyzes the reversible conversion of sedheptulose-7-phosphate and D-glyceraldehyde 3-phosphate into erythrose-4-phosphate and beta-D-fructose 6-phosphate.</text>
</comment>
<dbReference type="PANTHER" id="PTHR10683">
    <property type="entry name" value="TRANSALDOLASE"/>
    <property type="match status" value="1"/>
</dbReference>
<dbReference type="Gene3D" id="3.20.20.70">
    <property type="entry name" value="Aldolase class I"/>
    <property type="match status" value="1"/>
</dbReference>
<dbReference type="PROSITE" id="PS00958">
    <property type="entry name" value="TRANSALDOLASE_2"/>
    <property type="match status" value="1"/>
</dbReference>
<evidence type="ECO:0000313" key="3">
    <source>
        <dbReference type="EMBL" id="KXG45580.1"/>
    </source>
</evidence>
<dbReference type="RefSeq" id="XP_040644116.1">
    <property type="nucleotide sequence ID" value="XM_040791060.1"/>
</dbReference>
<dbReference type="GO" id="GO:0004801">
    <property type="term" value="F:transaldolase activity"/>
    <property type="evidence" value="ECO:0007669"/>
    <property type="project" value="UniProtKB-EC"/>
</dbReference>
<sequence length="334" mass="37659">MDECQINLLQYLRSKTQVDIDSFDVDVSVEVPGCIDGTSNPAEIYWETVKPRHDSLVKEVLAFSGKVKSEFSTLRLEELAFEVMAIRLAFFIIPNIIGAVHVMANTSYSYHKEKIVETGKRLHKICNLLDPTFDTNRLVIKVASTWEGLQACRELALCGIKTLATTVFTMEQVVLAGEVGCVSISPFVHEAKAHFDNKYSDKFPLLRLCVQAQQFYKKQSMNTKVKACATLSVDEILQLAGVDALTIASDDLRILQKSTACKRLIESQSLFGETSVIDSTDYPSYLDDERTYRHDFSCSDQGQGQYKLMQVLAIFSDFQFKGEEFMKVHQQLLS</sequence>
<evidence type="ECO:0000256" key="2">
    <source>
        <dbReference type="RuleBase" id="RU000501"/>
    </source>
</evidence>
<keyword evidence="2" id="KW-0808">Transferase</keyword>
<gene>
    <name evidence="3" type="ORF">PGRI_033470</name>
</gene>
<protein>
    <recommendedName>
        <fullName evidence="2">Transaldolase</fullName>
        <ecNumber evidence="2">2.2.1.2</ecNumber>
    </recommendedName>
</protein>
<keyword evidence="2" id="KW-0570">Pentose shunt</keyword>
<dbReference type="Pfam" id="PF00923">
    <property type="entry name" value="TAL_FSA"/>
    <property type="match status" value="1"/>
</dbReference>
<reference evidence="3 4" key="1">
    <citation type="journal article" date="2016" name="BMC Genomics">
        <title>Genome sequencing and secondary metabolism of the postharvest pathogen Penicillium griseofulvum.</title>
        <authorList>
            <person name="Banani H."/>
            <person name="Marcet-Houben M."/>
            <person name="Ballester A.R."/>
            <person name="Abbruscato P."/>
            <person name="Gonzalez-Candelas L."/>
            <person name="Gabaldon T."/>
            <person name="Spadaro D."/>
        </authorList>
    </citation>
    <scope>NUCLEOTIDE SEQUENCE [LARGE SCALE GENOMIC DNA]</scope>
    <source>
        <strain evidence="3 4">PG3</strain>
    </source>
</reference>
<dbReference type="InterPro" id="IPR018225">
    <property type="entry name" value="Transaldolase_AS"/>
</dbReference>
<dbReference type="STRING" id="5078.A0A135L9J2"/>
<dbReference type="EMBL" id="LHQR01000070">
    <property type="protein sequence ID" value="KXG45580.1"/>
    <property type="molecule type" value="Genomic_DNA"/>
</dbReference>
<evidence type="ECO:0000313" key="4">
    <source>
        <dbReference type="Proteomes" id="UP000070168"/>
    </source>
</evidence>
<dbReference type="SUPFAM" id="SSF51569">
    <property type="entry name" value="Aldolase"/>
    <property type="match status" value="1"/>
</dbReference>
<dbReference type="InterPro" id="IPR001585">
    <property type="entry name" value="TAL/FSA"/>
</dbReference>
<proteinExistence type="predicted"/>
<dbReference type="AlphaFoldDB" id="A0A135L9J2"/>
<dbReference type="UniPathway" id="UPA00115">
    <property type="reaction ID" value="UER00414"/>
</dbReference>
<dbReference type="OrthoDB" id="1711136at2759"/>
<dbReference type="InterPro" id="IPR013785">
    <property type="entry name" value="Aldolase_TIM"/>
</dbReference>
<name>A0A135L9J2_PENPA</name>
<accession>A0A135L9J2</accession>